<evidence type="ECO:0000313" key="5">
    <source>
        <dbReference type="EMBL" id="MBE1608799.1"/>
    </source>
</evidence>
<dbReference type="GO" id="GO:0000166">
    <property type="term" value="F:nucleotide binding"/>
    <property type="evidence" value="ECO:0007669"/>
    <property type="project" value="InterPro"/>
</dbReference>
<dbReference type="InterPro" id="IPR051317">
    <property type="entry name" value="Gfo/Idh/MocA_oxidoreduct"/>
</dbReference>
<evidence type="ECO:0000313" key="6">
    <source>
        <dbReference type="Proteomes" id="UP000638648"/>
    </source>
</evidence>
<feature type="domain" description="Gfo/Idh/MocA-like oxidoreductase N-terminal" evidence="3">
    <location>
        <begin position="12"/>
        <end position="130"/>
    </location>
</feature>
<evidence type="ECO:0000256" key="2">
    <source>
        <dbReference type="ARBA" id="ARBA00023002"/>
    </source>
</evidence>
<evidence type="ECO:0000256" key="1">
    <source>
        <dbReference type="ARBA" id="ARBA00010928"/>
    </source>
</evidence>
<dbReference type="RefSeq" id="WP_192752507.1">
    <property type="nucleotide sequence ID" value="NZ_BAABJL010000172.1"/>
</dbReference>
<keyword evidence="2" id="KW-0560">Oxidoreductase</keyword>
<dbReference type="InterPro" id="IPR000683">
    <property type="entry name" value="Gfo/Idh/MocA-like_OxRdtase_N"/>
</dbReference>
<gene>
    <name evidence="5" type="ORF">HEB94_005647</name>
</gene>
<dbReference type="EMBL" id="JADBEM010000001">
    <property type="protein sequence ID" value="MBE1608799.1"/>
    <property type="molecule type" value="Genomic_DNA"/>
</dbReference>
<feature type="domain" description="GFO/IDH/MocA-like oxidoreductase" evidence="4">
    <location>
        <begin position="172"/>
        <end position="258"/>
    </location>
</feature>
<reference evidence="5" key="1">
    <citation type="submission" date="2020-10" db="EMBL/GenBank/DDBJ databases">
        <title>Sequencing the genomes of 1000 actinobacteria strains.</title>
        <authorList>
            <person name="Klenk H.-P."/>
        </authorList>
    </citation>
    <scope>NUCLEOTIDE SEQUENCE</scope>
    <source>
        <strain evidence="5">DSM 45354</strain>
    </source>
</reference>
<accession>A0A927MY95</accession>
<dbReference type="InterPro" id="IPR055170">
    <property type="entry name" value="GFO_IDH_MocA-like_dom"/>
</dbReference>
<dbReference type="GO" id="GO:0016491">
    <property type="term" value="F:oxidoreductase activity"/>
    <property type="evidence" value="ECO:0007669"/>
    <property type="project" value="UniProtKB-KW"/>
</dbReference>
<dbReference type="InterPro" id="IPR036291">
    <property type="entry name" value="NAD(P)-bd_dom_sf"/>
</dbReference>
<sequence length="370" mass="39432">MTESAPVNRPLRALLVGAGGMGRGWLRTIRAYDEVELVGVADLNVATAKAALDEAGASEVPVGQTLEELADAVAPDFVVDVTIPEAHHPVTMEALRRGLPVLGEKPLAATLTEALELTAAAQAYDRLFMVSQSRRYNGHLFAYRRQLLQLGRLGVLTAEFFKAPHFGGFRDAMDHPLVLDMAIHAFDSARFLLDADPVSVYCEEYNPPWSWYAGDAATTAIFELSGGLRYVYTGSWCSPGQETSWNASWRASGEHGTARWDGDGPPTLEIVEGREAAPNSDDPSVDPHPGIAGSLREFVAALRTGSTPMGTARDNVMSLAMVHAAIASAKAGGRVHLADILEQAYTQARAQATGPVADALAGWTSVSPPG</sequence>
<evidence type="ECO:0000259" key="4">
    <source>
        <dbReference type="Pfam" id="PF22725"/>
    </source>
</evidence>
<comment type="similarity">
    <text evidence="1">Belongs to the Gfo/Idh/MocA family.</text>
</comment>
<dbReference type="Pfam" id="PF22725">
    <property type="entry name" value="GFO_IDH_MocA_C3"/>
    <property type="match status" value="1"/>
</dbReference>
<name>A0A927MY95_9ACTN</name>
<proteinExistence type="inferred from homology"/>
<dbReference type="PANTHER" id="PTHR43708:SF5">
    <property type="entry name" value="CONSERVED EXPRESSED OXIDOREDUCTASE (EUROFUNG)-RELATED"/>
    <property type="match status" value="1"/>
</dbReference>
<dbReference type="Gene3D" id="3.40.50.720">
    <property type="entry name" value="NAD(P)-binding Rossmann-like Domain"/>
    <property type="match status" value="1"/>
</dbReference>
<dbReference type="SUPFAM" id="SSF55347">
    <property type="entry name" value="Glyceraldehyde-3-phosphate dehydrogenase-like, C-terminal domain"/>
    <property type="match status" value="1"/>
</dbReference>
<dbReference type="Proteomes" id="UP000638648">
    <property type="component" value="Unassembled WGS sequence"/>
</dbReference>
<organism evidence="5 6">
    <name type="scientific">Actinopolymorpha pittospori</name>
    <dbReference type="NCBI Taxonomy" id="648752"/>
    <lineage>
        <taxon>Bacteria</taxon>
        <taxon>Bacillati</taxon>
        <taxon>Actinomycetota</taxon>
        <taxon>Actinomycetes</taxon>
        <taxon>Propionibacteriales</taxon>
        <taxon>Actinopolymorphaceae</taxon>
        <taxon>Actinopolymorpha</taxon>
    </lineage>
</organism>
<dbReference type="PANTHER" id="PTHR43708">
    <property type="entry name" value="CONSERVED EXPRESSED OXIDOREDUCTASE (EUROFUNG)"/>
    <property type="match status" value="1"/>
</dbReference>
<protein>
    <submittedName>
        <fullName evidence="5">Dehydrogenase</fullName>
    </submittedName>
</protein>
<dbReference type="AlphaFoldDB" id="A0A927MY95"/>
<comment type="caution">
    <text evidence="5">The sequence shown here is derived from an EMBL/GenBank/DDBJ whole genome shotgun (WGS) entry which is preliminary data.</text>
</comment>
<dbReference type="Gene3D" id="3.30.360.10">
    <property type="entry name" value="Dihydrodipicolinate Reductase, domain 2"/>
    <property type="match status" value="1"/>
</dbReference>
<evidence type="ECO:0000259" key="3">
    <source>
        <dbReference type="Pfam" id="PF01408"/>
    </source>
</evidence>
<dbReference type="SUPFAM" id="SSF51735">
    <property type="entry name" value="NAD(P)-binding Rossmann-fold domains"/>
    <property type="match status" value="1"/>
</dbReference>
<dbReference type="Pfam" id="PF01408">
    <property type="entry name" value="GFO_IDH_MocA"/>
    <property type="match status" value="1"/>
</dbReference>
<keyword evidence="6" id="KW-1185">Reference proteome</keyword>